<dbReference type="Proteomes" id="UP000799767">
    <property type="component" value="Unassembled WGS sequence"/>
</dbReference>
<protein>
    <submittedName>
        <fullName evidence="1">AhpD-like protein</fullName>
    </submittedName>
</protein>
<dbReference type="RefSeq" id="XP_033585252.1">
    <property type="nucleotide sequence ID" value="XM_033737809.1"/>
</dbReference>
<name>A0A6A6PFE7_9PEZI</name>
<dbReference type="SUPFAM" id="SSF69118">
    <property type="entry name" value="AhpD-like"/>
    <property type="match status" value="1"/>
</dbReference>
<dbReference type="PANTHER" id="PTHR34846">
    <property type="entry name" value="4-CARBOXYMUCONOLACTONE DECARBOXYLASE FAMILY PROTEIN (AFU_ORTHOLOGUE AFUA_6G11590)"/>
    <property type="match status" value="1"/>
</dbReference>
<dbReference type="PANTHER" id="PTHR34846:SF11">
    <property type="entry name" value="4-CARBOXYMUCONOLACTONE DECARBOXYLASE FAMILY PROTEIN (AFU_ORTHOLOGUE AFUA_6G11590)"/>
    <property type="match status" value="1"/>
</dbReference>
<proteinExistence type="predicted"/>
<dbReference type="InterPro" id="IPR029032">
    <property type="entry name" value="AhpD-like"/>
</dbReference>
<reference evidence="1" key="1">
    <citation type="journal article" date="2020" name="Stud. Mycol.">
        <title>101 Dothideomycetes genomes: a test case for predicting lifestyles and emergence of pathogens.</title>
        <authorList>
            <person name="Haridas S."/>
            <person name="Albert R."/>
            <person name="Binder M."/>
            <person name="Bloem J."/>
            <person name="Labutti K."/>
            <person name="Salamov A."/>
            <person name="Andreopoulos B."/>
            <person name="Baker S."/>
            <person name="Barry K."/>
            <person name="Bills G."/>
            <person name="Bluhm B."/>
            <person name="Cannon C."/>
            <person name="Castanera R."/>
            <person name="Culley D."/>
            <person name="Daum C."/>
            <person name="Ezra D."/>
            <person name="Gonzalez J."/>
            <person name="Henrissat B."/>
            <person name="Kuo A."/>
            <person name="Liang C."/>
            <person name="Lipzen A."/>
            <person name="Lutzoni F."/>
            <person name="Magnuson J."/>
            <person name="Mondo S."/>
            <person name="Nolan M."/>
            <person name="Ohm R."/>
            <person name="Pangilinan J."/>
            <person name="Park H.-J."/>
            <person name="Ramirez L."/>
            <person name="Alfaro M."/>
            <person name="Sun H."/>
            <person name="Tritt A."/>
            <person name="Yoshinaga Y."/>
            <person name="Zwiers L.-H."/>
            <person name="Turgeon B."/>
            <person name="Goodwin S."/>
            <person name="Spatafora J."/>
            <person name="Crous P."/>
            <person name="Grigoriev I."/>
        </authorList>
    </citation>
    <scope>NUCLEOTIDE SEQUENCE</scope>
    <source>
        <strain evidence="1">CBS 113389</strain>
    </source>
</reference>
<gene>
    <name evidence="1" type="ORF">BDY17DRAFT_328208</name>
</gene>
<accession>A0A6A6PFE7</accession>
<evidence type="ECO:0000313" key="2">
    <source>
        <dbReference type="Proteomes" id="UP000799767"/>
    </source>
</evidence>
<dbReference type="GeneID" id="54478811"/>
<sequence>MADRFPAQPRSELDASTQPFYDRFSETADAMFEEGKKPMFITKRPSDGALVGPFPFFLEQPESGDAIFNLYGKIAQIPGLPPDAREVIILAVGAKFKSAYELYAHVNVAVKKTGIPQHVADAIARGERPDDLKEDLRVAYDAASYLAGTPGALPQELWDQCIKTFGKDGTIKLVHYAGSYAYTCIVLNAIDASVPKESD</sequence>
<keyword evidence="2" id="KW-1185">Reference proteome</keyword>
<evidence type="ECO:0000313" key="1">
    <source>
        <dbReference type="EMBL" id="KAF2478682.1"/>
    </source>
</evidence>
<dbReference type="AlphaFoldDB" id="A0A6A6PFE7"/>
<dbReference type="OrthoDB" id="2567457at2759"/>
<dbReference type="EMBL" id="MU001643">
    <property type="protein sequence ID" value="KAF2478682.1"/>
    <property type="molecule type" value="Genomic_DNA"/>
</dbReference>
<dbReference type="Gene3D" id="1.20.1290.10">
    <property type="entry name" value="AhpD-like"/>
    <property type="match status" value="1"/>
</dbReference>
<organism evidence="1 2">
    <name type="scientific">Neohortaea acidophila</name>
    <dbReference type="NCBI Taxonomy" id="245834"/>
    <lineage>
        <taxon>Eukaryota</taxon>
        <taxon>Fungi</taxon>
        <taxon>Dikarya</taxon>
        <taxon>Ascomycota</taxon>
        <taxon>Pezizomycotina</taxon>
        <taxon>Dothideomycetes</taxon>
        <taxon>Dothideomycetidae</taxon>
        <taxon>Mycosphaerellales</taxon>
        <taxon>Teratosphaeriaceae</taxon>
        <taxon>Neohortaea</taxon>
    </lineage>
</organism>